<accession>A0A1B6MF94</accession>
<organism evidence="1">
    <name type="scientific">Graphocephala atropunctata</name>
    <dbReference type="NCBI Taxonomy" id="36148"/>
    <lineage>
        <taxon>Eukaryota</taxon>
        <taxon>Metazoa</taxon>
        <taxon>Ecdysozoa</taxon>
        <taxon>Arthropoda</taxon>
        <taxon>Hexapoda</taxon>
        <taxon>Insecta</taxon>
        <taxon>Pterygota</taxon>
        <taxon>Neoptera</taxon>
        <taxon>Paraneoptera</taxon>
        <taxon>Hemiptera</taxon>
        <taxon>Auchenorrhyncha</taxon>
        <taxon>Membracoidea</taxon>
        <taxon>Cicadellidae</taxon>
        <taxon>Cicadellinae</taxon>
        <taxon>Cicadellini</taxon>
        <taxon>Graphocephala</taxon>
    </lineage>
</organism>
<protein>
    <submittedName>
        <fullName evidence="1">Uncharacterized protein</fullName>
    </submittedName>
</protein>
<feature type="non-terminal residue" evidence="1">
    <location>
        <position position="1"/>
    </location>
</feature>
<dbReference type="AlphaFoldDB" id="A0A1B6MF94"/>
<name>A0A1B6MF94_9HEMI</name>
<sequence length="128" mass="14286">ACTGYRSRFHVVVTLSERIGSLLDQWVDWQHCPPPPDVPEISLGPCVPIAAWACIMFHSGTGGGVLERVEQVRLRLRQREPPVLFRPRAELELATALLGVVEGVAQTAEKLRYAASSRRELWCGRALR</sequence>
<dbReference type="EMBL" id="GEBQ01005412">
    <property type="protein sequence ID" value="JAT34565.1"/>
    <property type="molecule type" value="Transcribed_RNA"/>
</dbReference>
<evidence type="ECO:0000313" key="1">
    <source>
        <dbReference type="EMBL" id="JAT34565.1"/>
    </source>
</evidence>
<gene>
    <name evidence="1" type="ORF">g.50134</name>
</gene>
<proteinExistence type="predicted"/>
<feature type="non-terminal residue" evidence="1">
    <location>
        <position position="128"/>
    </location>
</feature>
<reference evidence="1" key="1">
    <citation type="submission" date="2015-11" db="EMBL/GenBank/DDBJ databases">
        <title>De novo transcriptome assembly of four potential Pierce s Disease insect vectors from Arizona vineyards.</title>
        <authorList>
            <person name="Tassone E.E."/>
        </authorList>
    </citation>
    <scope>NUCLEOTIDE SEQUENCE</scope>
</reference>